<reference evidence="3" key="1">
    <citation type="journal article" date="2020" name="mSystems">
        <title>Genome- and Community-Level Interaction Insights into Carbon Utilization and Element Cycling Functions of Hydrothermarchaeota in Hydrothermal Sediment.</title>
        <authorList>
            <person name="Zhou Z."/>
            <person name="Liu Y."/>
            <person name="Xu W."/>
            <person name="Pan J."/>
            <person name="Luo Z.H."/>
            <person name="Li M."/>
        </authorList>
    </citation>
    <scope>NUCLEOTIDE SEQUENCE [LARGE SCALE GENOMIC DNA]</scope>
    <source>
        <strain evidence="3">HyVt-493</strain>
    </source>
</reference>
<name>A0A7V2T3X4_LEUMU</name>
<dbReference type="SMART" id="SM00327">
    <property type="entry name" value="VWA"/>
    <property type="match status" value="1"/>
</dbReference>
<proteinExistence type="predicted"/>
<dbReference type="AlphaFoldDB" id="A0A7V2T3X4"/>
<dbReference type="Gene3D" id="3.40.50.410">
    <property type="entry name" value="von Willebrand factor, type A domain"/>
    <property type="match status" value="1"/>
</dbReference>
<comment type="caution">
    <text evidence="3">The sequence shown here is derived from an EMBL/GenBank/DDBJ whole genome shotgun (WGS) entry which is preliminary data.</text>
</comment>
<evidence type="ECO:0000259" key="2">
    <source>
        <dbReference type="PROSITE" id="PS50234"/>
    </source>
</evidence>
<dbReference type="PANTHER" id="PTHR10579:SF43">
    <property type="entry name" value="ZINC FINGER (C3HC4-TYPE RING FINGER) FAMILY PROTEIN"/>
    <property type="match status" value="1"/>
</dbReference>
<organism evidence="3">
    <name type="scientific">Leucothrix mucor</name>
    <dbReference type="NCBI Taxonomy" id="45248"/>
    <lineage>
        <taxon>Bacteria</taxon>
        <taxon>Pseudomonadati</taxon>
        <taxon>Pseudomonadota</taxon>
        <taxon>Gammaproteobacteria</taxon>
        <taxon>Thiotrichales</taxon>
        <taxon>Thiotrichaceae</taxon>
        <taxon>Leucothrix</taxon>
    </lineage>
</organism>
<evidence type="ECO:0000256" key="1">
    <source>
        <dbReference type="SAM" id="SignalP"/>
    </source>
</evidence>
<dbReference type="PANTHER" id="PTHR10579">
    <property type="entry name" value="CALCIUM-ACTIVATED CHLORIDE CHANNEL REGULATOR"/>
    <property type="match status" value="1"/>
</dbReference>
<accession>A0A7V2T3X4</accession>
<feature type="domain" description="VWFA" evidence="2">
    <location>
        <begin position="67"/>
        <end position="246"/>
    </location>
</feature>
<dbReference type="InterPro" id="IPR002035">
    <property type="entry name" value="VWF_A"/>
</dbReference>
<dbReference type="InterPro" id="IPR036465">
    <property type="entry name" value="vWFA_dom_sf"/>
</dbReference>
<evidence type="ECO:0000313" key="3">
    <source>
        <dbReference type="EMBL" id="HFC92923.1"/>
    </source>
</evidence>
<protein>
    <submittedName>
        <fullName evidence="3">VWA domain-containing protein</fullName>
    </submittedName>
</protein>
<gene>
    <name evidence="3" type="ORF">ENJ51_08945</name>
</gene>
<feature type="chain" id="PRO_5031010724" evidence="1">
    <location>
        <begin position="25"/>
        <end position="444"/>
    </location>
</feature>
<dbReference type="InterPro" id="IPR051266">
    <property type="entry name" value="CLCR"/>
</dbReference>
<dbReference type="PROSITE" id="PS50234">
    <property type="entry name" value="VWFA"/>
    <property type="match status" value="1"/>
</dbReference>
<dbReference type="EMBL" id="DRMS01000335">
    <property type="protein sequence ID" value="HFC92923.1"/>
    <property type="molecule type" value="Genomic_DNA"/>
</dbReference>
<dbReference type="Pfam" id="PF00092">
    <property type="entry name" value="VWA"/>
    <property type="match status" value="1"/>
</dbReference>
<dbReference type="SUPFAM" id="SSF53300">
    <property type="entry name" value="vWA-like"/>
    <property type="match status" value="1"/>
</dbReference>
<sequence>MKSILKKCLSVAAIIAMTVTSAQAKQVILKAELASPVIAAGLKQTTFIKVGLTGFKLDNKADRTPANIAIVLDKSGSMSGNKIINAKQAARMAVGLLNKNDIVSIISYDSTVNVLVPATKVTDKGSIYTAIDRMGASGGTALFAGVSKGAAEVRKFLSKDRINRVILLSDGQANVGPSSPTELGSLGASLSKDGMTVTTIGLGTGYNEDLMASLAGYSDGNHAFVKNAEDLAQVFQYEFGDVLSVVAQDVKVIIQCQDGIRPIRVLGREASILGQTITTTMSQLYSEQEKYVMVEVEVPAGKVNEKKALAEVQVSYQNMHSKQKNQLTSSLQLAYSDSAHKIKRALNKGVIKSATKQIANETSKKALSLRDQGKGEAARLLLKESSNFISGQAALLEGKDKRELEVFSSEVSMDADTIVKEKDWNANRKNFKAKQYKLDKQQSY</sequence>
<keyword evidence="1" id="KW-0732">Signal</keyword>
<feature type="signal peptide" evidence="1">
    <location>
        <begin position="1"/>
        <end position="24"/>
    </location>
</feature>
<dbReference type="Proteomes" id="UP000885750">
    <property type="component" value="Unassembled WGS sequence"/>
</dbReference>